<evidence type="ECO:0000313" key="2">
    <source>
        <dbReference type="EMBL" id="MPC93818.1"/>
    </source>
</evidence>
<reference evidence="2 3" key="1">
    <citation type="submission" date="2019-05" db="EMBL/GenBank/DDBJ databases">
        <title>Another draft genome of Portunus trituberculatus and its Hox gene families provides insights of decapod evolution.</title>
        <authorList>
            <person name="Jeong J.-H."/>
            <person name="Song I."/>
            <person name="Kim S."/>
            <person name="Choi T."/>
            <person name="Kim D."/>
            <person name="Ryu S."/>
            <person name="Kim W."/>
        </authorList>
    </citation>
    <scope>NUCLEOTIDE SEQUENCE [LARGE SCALE GENOMIC DNA]</scope>
    <source>
        <tissue evidence="2">Muscle</tissue>
    </source>
</reference>
<accession>A0A5B7JL87</accession>
<feature type="region of interest" description="Disordered" evidence="1">
    <location>
        <begin position="26"/>
        <end position="68"/>
    </location>
</feature>
<organism evidence="2 3">
    <name type="scientific">Portunus trituberculatus</name>
    <name type="common">Swimming crab</name>
    <name type="synonym">Neptunus trituberculatus</name>
    <dbReference type="NCBI Taxonomy" id="210409"/>
    <lineage>
        <taxon>Eukaryota</taxon>
        <taxon>Metazoa</taxon>
        <taxon>Ecdysozoa</taxon>
        <taxon>Arthropoda</taxon>
        <taxon>Crustacea</taxon>
        <taxon>Multicrustacea</taxon>
        <taxon>Malacostraca</taxon>
        <taxon>Eumalacostraca</taxon>
        <taxon>Eucarida</taxon>
        <taxon>Decapoda</taxon>
        <taxon>Pleocyemata</taxon>
        <taxon>Brachyura</taxon>
        <taxon>Eubrachyura</taxon>
        <taxon>Portunoidea</taxon>
        <taxon>Portunidae</taxon>
        <taxon>Portuninae</taxon>
        <taxon>Portunus</taxon>
    </lineage>
</organism>
<name>A0A5B7JL87_PORTR</name>
<proteinExistence type="predicted"/>
<evidence type="ECO:0000313" key="3">
    <source>
        <dbReference type="Proteomes" id="UP000324222"/>
    </source>
</evidence>
<feature type="compositionally biased region" description="Low complexity" evidence="1">
    <location>
        <begin position="27"/>
        <end position="40"/>
    </location>
</feature>
<comment type="caution">
    <text evidence="2">The sequence shown here is derived from an EMBL/GenBank/DDBJ whole genome shotgun (WGS) entry which is preliminary data.</text>
</comment>
<dbReference type="AlphaFoldDB" id="A0A5B7JL87"/>
<feature type="compositionally biased region" description="Basic residues" evidence="1">
    <location>
        <begin position="54"/>
        <end position="68"/>
    </location>
</feature>
<protein>
    <submittedName>
        <fullName evidence="2">Uncharacterized protein</fullName>
    </submittedName>
</protein>
<keyword evidence="3" id="KW-1185">Reference proteome</keyword>
<evidence type="ECO:0000256" key="1">
    <source>
        <dbReference type="SAM" id="MobiDB-lite"/>
    </source>
</evidence>
<gene>
    <name evidence="2" type="ORF">E2C01_088961</name>
</gene>
<sequence length="68" mass="8120">MERTPSPLLLCRRHRHHHHYYRPLKYSSSSSLSDLPSTSSVAPDDCENSVNTRMRQRRDTRKRRRGEN</sequence>
<dbReference type="Proteomes" id="UP000324222">
    <property type="component" value="Unassembled WGS sequence"/>
</dbReference>
<dbReference type="EMBL" id="VSRR010096225">
    <property type="protein sequence ID" value="MPC93818.1"/>
    <property type="molecule type" value="Genomic_DNA"/>
</dbReference>